<reference evidence="9" key="1">
    <citation type="submission" date="2023-08" db="EMBL/GenBank/DDBJ databases">
        <authorList>
            <person name="Messyasz A."/>
            <person name="Mannisto M.K."/>
            <person name="Kerkhof L.J."/>
            <person name="Haggblom M."/>
        </authorList>
    </citation>
    <scope>NUCLEOTIDE SEQUENCE</scope>
    <source>
        <strain evidence="9">X5P6</strain>
    </source>
</reference>
<gene>
    <name evidence="9" type="ORF">RBB77_23205</name>
</gene>
<dbReference type="Pfam" id="PF25183">
    <property type="entry name" value="OMP_b-brl_4"/>
    <property type="match status" value="1"/>
</dbReference>
<evidence type="ECO:0000259" key="7">
    <source>
        <dbReference type="Pfam" id="PF07715"/>
    </source>
</evidence>
<evidence type="ECO:0000256" key="3">
    <source>
        <dbReference type="ARBA" id="ARBA00022452"/>
    </source>
</evidence>
<dbReference type="Gene3D" id="2.60.40.1120">
    <property type="entry name" value="Carboxypeptidase-like, regulatory domain"/>
    <property type="match status" value="1"/>
</dbReference>
<keyword evidence="2" id="KW-0813">Transport</keyword>
<name>A0AAU7ZQS4_9BACT</name>
<evidence type="ECO:0000256" key="2">
    <source>
        <dbReference type="ARBA" id="ARBA00022448"/>
    </source>
</evidence>
<evidence type="ECO:0000313" key="9">
    <source>
        <dbReference type="EMBL" id="XCB33290.1"/>
    </source>
</evidence>
<dbReference type="AlphaFoldDB" id="A0AAU7ZQS4"/>
<organism evidence="9">
    <name type="scientific">Tunturiibacter psychrotolerans</name>
    <dbReference type="NCBI Taxonomy" id="3069686"/>
    <lineage>
        <taxon>Bacteria</taxon>
        <taxon>Pseudomonadati</taxon>
        <taxon>Acidobacteriota</taxon>
        <taxon>Terriglobia</taxon>
        <taxon>Terriglobales</taxon>
        <taxon>Acidobacteriaceae</taxon>
        <taxon>Tunturiibacter</taxon>
    </lineage>
</organism>
<feature type="domain" description="TonB-dependent receptor plug" evidence="7">
    <location>
        <begin position="162"/>
        <end position="273"/>
    </location>
</feature>
<keyword evidence="4" id="KW-0812">Transmembrane</keyword>
<dbReference type="KEGG" id="tpsc:RBB77_23205"/>
<proteinExistence type="predicted"/>
<accession>A0AAU7ZQS4</accession>
<keyword evidence="6" id="KW-0998">Cell outer membrane</keyword>
<dbReference type="Gene3D" id="2.170.130.10">
    <property type="entry name" value="TonB-dependent receptor, plug domain"/>
    <property type="match status" value="1"/>
</dbReference>
<dbReference type="GO" id="GO:0015344">
    <property type="term" value="F:siderophore uptake transmembrane transporter activity"/>
    <property type="evidence" value="ECO:0007669"/>
    <property type="project" value="TreeGrafter"/>
</dbReference>
<evidence type="ECO:0000256" key="6">
    <source>
        <dbReference type="ARBA" id="ARBA00023237"/>
    </source>
</evidence>
<dbReference type="PANTHER" id="PTHR30069">
    <property type="entry name" value="TONB-DEPENDENT OUTER MEMBRANE RECEPTOR"/>
    <property type="match status" value="1"/>
</dbReference>
<evidence type="ECO:0000256" key="5">
    <source>
        <dbReference type="ARBA" id="ARBA00023136"/>
    </source>
</evidence>
<comment type="subcellular location">
    <subcellularLocation>
        <location evidence="1">Cell outer membrane</location>
        <topology evidence="1">Multi-pass membrane protein</topology>
    </subcellularLocation>
</comment>
<dbReference type="InterPro" id="IPR037066">
    <property type="entry name" value="Plug_dom_sf"/>
</dbReference>
<dbReference type="InterPro" id="IPR057601">
    <property type="entry name" value="Oar-like_b-barrel"/>
</dbReference>
<reference evidence="9" key="2">
    <citation type="journal article" date="2024" name="Environ. Microbiol.">
        <title>Genome analysis and description of Tunturibacter gen. nov. expands the diversity of Terriglobia in tundra soils.</title>
        <authorList>
            <person name="Messyasz A."/>
            <person name="Mannisto M.K."/>
            <person name="Kerkhof L.J."/>
            <person name="Haggblom M.M."/>
        </authorList>
    </citation>
    <scope>NUCLEOTIDE SEQUENCE</scope>
    <source>
        <strain evidence="9">X5P6</strain>
    </source>
</reference>
<dbReference type="GO" id="GO:0009279">
    <property type="term" value="C:cell outer membrane"/>
    <property type="evidence" value="ECO:0007669"/>
    <property type="project" value="UniProtKB-SubCell"/>
</dbReference>
<evidence type="ECO:0000256" key="1">
    <source>
        <dbReference type="ARBA" id="ARBA00004571"/>
    </source>
</evidence>
<dbReference type="Gene3D" id="2.40.170.20">
    <property type="entry name" value="TonB-dependent receptor, beta-barrel domain"/>
    <property type="match status" value="1"/>
</dbReference>
<dbReference type="PANTHER" id="PTHR30069:SF46">
    <property type="entry name" value="OAR PROTEIN"/>
    <property type="match status" value="1"/>
</dbReference>
<dbReference type="InterPro" id="IPR036942">
    <property type="entry name" value="Beta-barrel_TonB_sf"/>
</dbReference>
<sequence length="1203" mass="128648">MRSHSSLCCPKPDTSMLTHAVSTAAADRSVSVSSRGIFRYLLIALLSLLPAVVVAQQSSAINGAVTDPSGAAIQNASVTLTNTAQGTSITVSTNSAGEYSLPALNAGTYNLQITAPGFEKFEATGVVVRVSRKERVDAQLSVGSTSTEVKVSGTDLGAVQTESPEISFTITGKQITQIVLNGRNFSQLVTLSPGVVSQTDQDEGETGVAGSVEYSLNGGRPQYNNWELDGASIMDNGSNTTLNVYPNVDAIAETQVLTSNYGAQYGRNASGTVQAQTKSGTERLHGDVFEFLRNDAFNARNYFAQTVPTYKKHDYGFTIGGPVYIPHIYTPAERKTFFFYSQEFRHENVPGTFFNQQVPSDAERGGNFSDLCPAPGSAVDTGDFPSCPVDPTTGSYFTNNQVPVDPNGQALLVLIPAANTGSGTSSFFTASPSQLTTNREELFRIDQVFSEKVRGFYRFIYDSWSTTSTPPTFQTGSFPTVQNSFAGPGIDMVASLTYAASPTLVNEFVADYTTDHITLINTTPNIGRDNFTGNGFFANGYGNVLPSISVQGDAAYGGGFSETTGYFPWQNSNPTYTYRDDVTKTLKRHTLIFGASLIAAQKNEPSTGNNQGTFTFNTSSLNTTKNAFADLLVGNVAQFTQTSAQPKYYNRYKIVEPYIQDNWRATDRLTLNFGLRLSLFGTYHDISNQSGNFEPATWNAANAPTIDTDGSVTGQAGALVPGTGNIFNGVVSCGLNGVYSGCMSGHLFNPAPRLGFAYDVFGNGKLSVRGGFGIYFEHTNGNESNSEALEGSAPVVQTPNRYNISGYNVSGGTPLQFPLQVFAIPTHAVWPYVQQYNLAVQGELPSHTVLQVAYVGSLGRHLPTWYDLNQLRPVSASENPYGPGQTISGGDCNAALAALNVQPPVPVVVNGQTLSVDVLSRLQIACGASADQFRPFTGLSSINNSANVINSSYDAVQIGLSRYFGSLNGSVAYTYGHSIDNGSAGGYGNTEIVNSYNLGQSRASSNFDERHILAVSLVYDIPLFTRPGLLHSLLGGWQISDLTSFQTGTPFSVTNSIIADNAGTGNSFATSQGSGVQSYPDIVGHLHGKVGIRHPGMQLGPRLYNSDAFAAPQGLTYGNAGRNVLNLPARTNFDMGLFKNFAVREGMHFEFRTEAFNVFNHTQWSTIDATADCYAGGCSSDGFLTATAAHNARILQLAGKFVF</sequence>
<dbReference type="RefSeq" id="WP_353064129.1">
    <property type="nucleotide sequence ID" value="NZ_CP132942.1"/>
</dbReference>
<dbReference type="Pfam" id="PF07715">
    <property type="entry name" value="Plug"/>
    <property type="match status" value="1"/>
</dbReference>
<dbReference type="Pfam" id="PF13620">
    <property type="entry name" value="CarboxypepD_reg"/>
    <property type="match status" value="1"/>
</dbReference>
<dbReference type="InterPro" id="IPR008969">
    <property type="entry name" value="CarboxyPept-like_regulatory"/>
</dbReference>
<protein>
    <submittedName>
        <fullName evidence="9">TonB-dependent receptor</fullName>
    </submittedName>
</protein>
<keyword evidence="3" id="KW-1134">Transmembrane beta strand</keyword>
<dbReference type="SUPFAM" id="SSF56935">
    <property type="entry name" value="Porins"/>
    <property type="match status" value="1"/>
</dbReference>
<evidence type="ECO:0000256" key="4">
    <source>
        <dbReference type="ARBA" id="ARBA00022692"/>
    </source>
</evidence>
<feature type="domain" description="TonB-dependent transporter Oar-like beta-barrel" evidence="8">
    <location>
        <begin position="277"/>
        <end position="1196"/>
    </location>
</feature>
<dbReference type="InterPro" id="IPR039426">
    <property type="entry name" value="TonB-dep_rcpt-like"/>
</dbReference>
<keyword evidence="5" id="KW-0472">Membrane</keyword>
<dbReference type="EMBL" id="CP132942">
    <property type="protein sequence ID" value="XCB33290.1"/>
    <property type="molecule type" value="Genomic_DNA"/>
</dbReference>
<dbReference type="SUPFAM" id="SSF49464">
    <property type="entry name" value="Carboxypeptidase regulatory domain-like"/>
    <property type="match status" value="1"/>
</dbReference>
<keyword evidence="9" id="KW-0675">Receptor</keyword>
<dbReference type="InterPro" id="IPR012910">
    <property type="entry name" value="Plug_dom"/>
</dbReference>
<dbReference type="GO" id="GO:0044718">
    <property type="term" value="P:siderophore transmembrane transport"/>
    <property type="evidence" value="ECO:0007669"/>
    <property type="project" value="TreeGrafter"/>
</dbReference>
<evidence type="ECO:0000259" key="8">
    <source>
        <dbReference type="Pfam" id="PF25183"/>
    </source>
</evidence>